<evidence type="ECO:0000313" key="5">
    <source>
        <dbReference type="Proteomes" id="UP000004662"/>
    </source>
</evidence>
<dbReference type="Pfam" id="PF02834">
    <property type="entry name" value="LigT_PEase"/>
    <property type="match status" value="2"/>
</dbReference>
<dbReference type="AlphaFoldDB" id="G7Q6P1"/>
<dbReference type="GO" id="GO:0008664">
    <property type="term" value="F:RNA 2',3'-cyclic 3'-phosphodiesterase activity"/>
    <property type="evidence" value="ECO:0007669"/>
    <property type="project" value="UniProtKB-EC"/>
</dbReference>
<dbReference type="Gene3D" id="3.90.1140.10">
    <property type="entry name" value="Cyclic phosphodiesterase"/>
    <property type="match status" value="1"/>
</dbReference>
<proteinExistence type="inferred from homology"/>
<evidence type="ECO:0000256" key="2">
    <source>
        <dbReference type="HAMAP-Rule" id="MF_01940"/>
    </source>
</evidence>
<dbReference type="EC" id="3.1.4.58" evidence="2"/>
<dbReference type="InterPro" id="IPR009097">
    <property type="entry name" value="Cyclic_Pdiesterase"/>
</dbReference>
<dbReference type="STRING" id="694327.DFW101_1970"/>
<dbReference type="Proteomes" id="UP000004662">
    <property type="component" value="Chromosome"/>
</dbReference>
<dbReference type="InterPro" id="IPR014051">
    <property type="entry name" value="Phosphoesterase_HXTX"/>
</dbReference>
<feature type="short sequence motif" description="HXTX 1" evidence="2">
    <location>
        <begin position="44"/>
        <end position="47"/>
    </location>
</feature>
<keyword evidence="4" id="KW-0436">Ligase</keyword>
<accession>G7Q6P1</accession>
<dbReference type="SUPFAM" id="SSF55144">
    <property type="entry name" value="LigT-like"/>
    <property type="match status" value="1"/>
</dbReference>
<feature type="active site" description="Proton donor" evidence="2">
    <location>
        <position position="44"/>
    </location>
</feature>
<gene>
    <name evidence="4" type="ORF">DFW101_1970</name>
</gene>
<protein>
    <recommendedName>
        <fullName evidence="2">RNA 2',3'-cyclic phosphodiesterase</fullName>
        <shortName evidence="2">RNA 2',3'-CPDase</shortName>
        <ecNumber evidence="2">3.1.4.58</ecNumber>
    </recommendedName>
</protein>
<feature type="domain" description="Phosphoesterase HXTX" evidence="3">
    <location>
        <begin position="10"/>
        <end position="104"/>
    </location>
</feature>
<evidence type="ECO:0000256" key="1">
    <source>
        <dbReference type="ARBA" id="ARBA00022801"/>
    </source>
</evidence>
<sequence>MDHVRAFVGIPLPEACQDLAADLGRRLASLAYGAASPVKAGNIHLTLKFLGNVPVGLATGGADGGPAGLPAVAEALAGILFAPFTLRLGGGGFFPGPARPRVVWAALADGAGPCHALARAVEAALAPLGFVPEPKPFTAHLTLARLREPGRGGDWPEMLRLLAAAGWPTVPVGSLTLWRSVLGPAGARHEVLAAFPATAA</sequence>
<dbReference type="HOGENOM" id="CLU_081251_3_2_7"/>
<feature type="active site" description="Proton acceptor" evidence="2">
    <location>
        <position position="140"/>
    </location>
</feature>
<comment type="similarity">
    <text evidence="2">Belongs to the 2H phosphoesterase superfamily. ThpR family.</text>
</comment>
<comment type="function">
    <text evidence="2">Hydrolyzes RNA 2',3'-cyclic phosphodiester to an RNA 2'-phosphomonoester.</text>
</comment>
<keyword evidence="1 2" id="KW-0378">Hydrolase</keyword>
<dbReference type="HAMAP" id="MF_01940">
    <property type="entry name" value="RNA_CPDase"/>
    <property type="match status" value="1"/>
</dbReference>
<dbReference type="PANTHER" id="PTHR35561:SF1">
    <property type="entry name" value="RNA 2',3'-CYCLIC PHOSPHODIESTERASE"/>
    <property type="match status" value="1"/>
</dbReference>
<dbReference type="EMBL" id="CM001368">
    <property type="protein sequence ID" value="EHJ47976.1"/>
    <property type="molecule type" value="Genomic_DNA"/>
</dbReference>
<dbReference type="InterPro" id="IPR004175">
    <property type="entry name" value="RNA_CPDase"/>
</dbReference>
<dbReference type="GO" id="GO:0016874">
    <property type="term" value="F:ligase activity"/>
    <property type="evidence" value="ECO:0007669"/>
    <property type="project" value="UniProtKB-KW"/>
</dbReference>
<dbReference type="RefSeq" id="WP_009181361.1">
    <property type="nucleotide sequence ID" value="NZ_CM001368.1"/>
</dbReference>
<comment type="catalytic activity">
    <reaction evidence="2">
        <text>a 3'-end 2',3'-cyclophospho-ribonucleotide-RNA + H2O = a 3'-end 2'-phospho-ribonucleotide-RNA + H(+)</text>
        <dbReference type="Rhea" id="RHEA:11828"/>
        <dbReference type="Rhea" id="RHEA-COMP:10464"/>
        <dbReference type="Rhea" id="RHEA-COMP:17353"/>
        <dbReference type="ChEBI" id="CHEBI:15377"/>
        <dbReference type="ChEBI" id="CHEBI:15378"/>
        <dbReference type="ChEBI" id="CHEBI:83064"/>
        <dbReference type="ChEBI" id="CHEBI:173113"/>
        <dbReference type="EC" id="3.1.4.58"/>
    </reaction>
</comment>
<dbReference type="PANTHER" id="PTHR35561">
    <property type="entry name" value="RNA 2',3'-CYCLIC PHOSPHODIESTERASE"/>
    <property type="match status" value="1"/>
</dbReference>
<dbReference type="eggNOG" id="COG1514">
    <property type="taxonomic scope" value="Bacteria"/>
</dbReference>
<reference evidence="5" key="1">
    <citation type="journal article" date="2015" name="Genome Announc.">
        <title>High-Quality Draft Genome Sequence of Desulfovibrio carbinoliphilus FW-101-2B, an Organic Acid-Oxidizing Sulfate-Reducing Bacterium Isolated from Uranium(VI)-Contaminated Groundwater.</title>
        <authorList>
            <person name="Ramsay B.D."/>
            <person name="Hwang C."/>
            <person name="Woo H.L."/>
            <person name="Carroll S.L."/>
            <person name="Lucas S."/>
            <person name="Han J."/>
            <person name="Lapidus A.L."/>
            <person name="Cheng J.F."/>
            <person name="Goodwin L.A."/>
            <person name="Pitluck S."/>
            <person name="Peters L."/>
            <person name="Chertkov O."/>
            <person name="Held B."/>
            <person name="Detter J.C."/>
            <person name="Han C.S."/>
            <person name="Tapia R."/>
            <person name="Land M.L."/>
            <person name="Hauser L.J."/>
            <person name="Kyrpides N.C."/>
            <person name="Ivanova N.N."/>
            <person name="Mikhailova N."/>
            <person name="Pagani I."/>
            <person name="Woyke T."/>
            <person name="Arkin A.P."/>
            <person name="Dehal P."/>
            <person name="Chivian D."/>
            <person name="Criddle C.S."/>
            <person name="Wu W."/>
            <person name="Chakraborty R."/>
            <person name="Hazen T.C."/>
            <person name="Fields M.W."/>
        </authorList>
    </citation>
    <scope>NUCLEOTIDE SEQUENCE [LARGE SCALE GENOMIC DNA]</scope>
    <source>
        <strain evidence="5">FW-101-2B</strain>
    </source>
</reference>
<feature type="domain" description="Phosphoesterase HXTX" evidence="3">
    <location>
        <begin position="115"/>
        <end position="186"/>
    </location>
</feature>
<name>G7Q6P1_9BACT</name>
<evidence type="ECO:0000313" key="4">
    <source>
        <dbReference type="EMBL" id="EHJ47976.1"/>
    </source>
</evidence>
<feature type="short sequence motif" description="HXTX 2" evidence="2">
    <location>
        <begin position="140"/>
        <end position="143"/>
    </location>
</feature>
<evidence type="ECO:0000259" key="3">
    <source>
        <dbReference type="Pfam" id="PF02834"/>
    </source>
</evidence>
<dbReference type="NCBIfam" id="TIGR02258">
    <property type="entry name" value="2_5_ligase"/>
    <property type="match status" value="1"/>
</dbReference>
<dbReference type="GO" id="GO:0004113">
    <property type="term" value="F:2',3'-cyclic-nucleotide 3'-phosphodiesterase activity"/>
    <property type="evidence" value="ECO:0007669"/>
    <property type="project" value="InterPro"/>
</dbReference>
<organism evidence="4 5">
    <name type="scientific">Solidesulfovibrio carbinoliphilus subsp. oakridgensis</name>
    <dbReference type="NCBI Taxonomy" id="694327"/>
    <lineage>
        <taxon>Bacteria</taxon>
        <taxon>Pseudomonadati</taxon>
        <taxon>Thermodesulfobacteriota</taxon>
        <taxon>Desulfovibrionia</taxon>
        <taxon>Desulfovibrionales</taxon>
        <taxon>Desulfovibrionaceae</taxon>
        <taxon>Solidesulfovibrio</taxon>
    </lineage>
</organism>
<dbReference type="OrthoDB" id="9793819at2"/>
<keyword evidence="5" id="KW-1185">Reference proteome</keyword>